<dbReference type="CDD" id="cd01065">
    <property type="entry name" value="NAD_bind_Shikimate_DH"/>
    <property type="match status" value="1"/>
</dbReference>
<comment type="similarity">
    <text evidence="1">In the 2nd section; belongs to the type-I 3-dehydroquinase family.</text>
</comment>
<dbReference type="PANTHER" id="PTHR21089:SF1">
    <property type="entry name" value="BIFUNCTIONAL 3-DEHYDROQUINATE DEHYDRATASE_SHIKIMATE DEHYDROGENASE, CHLOROPLASTIC"/>
    <property type="match status" value="1"/>
</dbReference>
<dbReference type="VEuPathDB" id="FungiDB:BO72DRAFT_2179"/>
<comment type="similarity">
    <text evidence="2">In the N-terminal section; belongs to the shikimate kinase family.</text>
</comment>
<organism evidence="7 8">
    <name type="scientific">Aspergillus fijiensis CBS 313.89</name>
    <dbReference type="NCBI Taxonomy" id="1448319"/>
    <lineage>
        <taxon>Eukaryota</taxon>
        <taxon>Fungi</taxon>
        <taxon>Dikarya</taxon>
        <taxon>Ascomycota</taxon>
        <taxon>Pezizomycotina</taxon>
        <taxon>Eurotiomycetes</taxon>
        <taxon>Eurotiomycetidae</taxon>
        <taxon>Eurotiales</taxon>
        <taxon>Aspergillaceae</taxon>
        <taxon>Aspergillus</taxon>
    </lineage>
</organism>
<dbReference type="SUPFAM" id="SSF52540">
    <property type="entry name" value="P-loop containing nucleoside triphosphate hydrolases"/>
    <property type="match status" value="1"/>
</dbReference>
<evidence type="ECO:0000256" key="1">
    <source>
        <dbReference type="ARBA" id="ARBA00006477"/>
    </source>
</evidence>
<dbReference type="SUPFAM" id="SSF51569">
    <property type="entry name" value="Aldolase"/>
    <property type="match status" value="1"/>
</dbReference>
<dbReference type="EMBL" id="KZ824621">
    <property type="protein sequence ID" value="RAK82581.1"/>
    <property type="molecule type" value="Genomic_DNA"/>
</dbReference>
<dbReference type="GeneID" id="63857074"/>
<feature type="domain" description="SDH C-terminal" evidence="6">
    <location>
        <begin position="714"/>
        <end position="744"/>
    </location>
</feature>
<dbReference type="Gene3D" id="3.40.50.300">
    <property type="entry name" value="P-loop containing nucleotide triphosphate hydrolases"/>
    <property type="match status" value="1"/>
</dbReference>
<dbReference type="InterPro" id="IPR006151">
    <property type="entry name" value="Shikm_DH/Glu-tRNA_Rdtase"/>
</dbReference>
<dbReference type="InterPro" id="IPR001381">
    <property type="entry name" value="DHquinase_I"/>
</dbReference>
<dbReference type="RefSeq" id="XP_040806591.1">
    <property type="nucleotide sequence ID" value="XM_040939741.1"/>
</dbReference>
<sequence>MAPGISPPYSPPHSGSVTSTRRYSPDATLVLVGFVGAGKKTLGIIASVALRRRFIDFDTVFRQETQTSPQEYIAQHGSTRYRELELTLTQRLLEQHHVGCVIVGLGWLATRQQQELLSTFAQEHPVVYVRRDRSDLQRTININQEKFHHLFAVGNAFFEACSNFDFYNLTQSTTGGDGRPEAVHMRLRLAGRVFIAFLERIYGQATCSVYSVNPFIEGFTHALQIPISWLEESNSDYAQLDCGADALTILIDVYSRHRTTELAESLAQHMATVRMYARVPVLVEIADANQLEPVEYHNLLKQLLRLVPDALACSLGSSPEHLRTIIDTKGYVKAIATYHISGPLSLQRSTGVSSELKKAEEFGFDVLRITGESTVEIDNLACIALRQRLAHVAKIPIIAYHKGNLGRASVYLNPILSPVMLPHMQSEGISLQSAEQALTACYMRPRKLFTIFGQNVAQSLSPAMHNAAYAACGLPHQYDSVQSGVFDEVIHLLADANHGGVAISLPYKTEVLPHLDEISREARDIHAVNTVVLEQSVSETGQPSRKLKGYNTDYIGIMAGIDKNLSPANAIRAGTSALIIGAGGMARAAIYACLQLGVQHICLYNRTASNAEKLAEYYRDWAALSESATGLRIGVLCSANEPWPRHLRQPTIVVSCLPALDIGSQSPVTLQLPEQWLQSSTGGVFVDVAYGKHQTVLRTSMNDRASKGWVVVDGLVVLLEQGVAQYELFTKRPAPVHVMRRTIQQKSQGFYPTSPSVST</sequence>
<dbReference type="Gene3D" id="3.40.50.720">
    <property type="entry name" value="NAD(P)-binding Rossmann-like Domain"/>
    <property type="match status" value="1"/>
</dbReference>
<dbReference type="OrthoDB" id="4415835at2759"/>
<feature type="region of interest" description="Disordered" evidence="3">
    <location>
        <begin position="1"/>
        <end position="21"/>
    </location>
</feature>
<dbReference type="PANTHER" id="PTHR21089">
    <property type="entry name" value="SHIKIMATE DEHYDROGENASE"/>
    <property type="match status" value="1"/>
</dbReference>
<dbReference type="InterPro" id="IPR013785">
    <property type="entry name" value="Aldolase_TIM"/>
</dbReference>
<dbReference type="GO" id="GO:0004764">
    <property type="term" value="F:shikimate 3-dehydrogenase (NADP+) activity"/>
    <property type="evidence" value="ECO:0007669"/>
    <property type="project" value="InterPro"/>
</dbReference>
<dbReference type="GO" id="GO:0019632">
    <property type="term" value="P:shikimate metabolic process"/>
    <property type="evidence" value="ECO:0007669"/>
    <property type="project" value="TreeGrafter"/>
</dbReference>
<feature type="compositionally biased region" description="Pro residues" evidence="3">
    <location>
        <begin position="1"/>
        <end position="11"/>
    </location>
</feature>
<name>A0A8G1S4X5_9EURO</name>
<evidence type="ECO:0000256" key="2">
    <source>
        <dbReference type="ARBA" id="ARBA00009349"/>
    </source>
</evidence>
<dbReference type="InterPro" id="IPR013708">
    <property type="entry name" value="Shikimate_DH-bd_N"/>
</dbReference>
<keyword evidence="8" id="KW-1185">Reference proteome</keyword>
<reference evidence="7 8" key="1">
    <citation type="submission" date="2018-02" db="EMBL/GenBank/DDBJ databases">
        <title>The genomes of Aspergillus section Nigri reveals drivers in fungal speciation.</title>
        <authorList>
            <consortium name="DOE Joint Genome Institute"/>
            <person name="Vesth T.C."/>
            <person name="Nybo J."/>
            <person name="Theobald S."/>
            <person name="Brandl J."/>
            <person name="Frisvad J.C."/>
            <person name="Nielsen K.F."/>
            <person name="Lyhne E.K."/>
            <person name="Kogle M.E."/>
            <person name="Kuo A."/>
            <person name="Riley R."/>
            <person name="Clum A."/>
            <person name="Nolan M."/>
            <person name="Lipzen A."/>
            <person name="Salamov A."/>
            <person name="Henrissat B."/>
            <person name="Wiebenga A."/>
            <person name="De vries R.P."/>
            <person name="Grigoriev I.V."/>
            <person name="Mortensen U.H."/>
            <person name="Andersen M.R."/>
            <person name="Baker S.E."/>
        </authorList>
    </citation>
    <scope>NUCLEOTIDE SEQUENCE [LARGE SCALE GENOMIC DNA]</scope>
    <source>
        <strain evidence="7 8">CBS 313.89</strain>
    </source>
</reference>
<evidence type="ECO:0000256" key="3">
    <source>
        <dbReference type="SAM" id="MobiDB-lite"/>
    </source>
</evidence>
<dbReference type="Gene3D" id="3.20.20.70">
    <property type="entry name" value="Aldolase class I"/>
    <property type="match status" value="1"/>
</dbReference>
<proteinExistence type="inferred from homology"/>
<evidence type="ECO:0000259" key="6">
    <source>
        <dbReference type="Pfam" id="PF18317"/>
    </source>
</evidence>
<dbReference type="InterPro" id="IPR027417">
    <property type="entry name" value="P-loop_NTPase"/>
</dbReference>
<dbReference type="Pfam" id="PF01202">
    <property type="entry name" value="SKI"/>
    <property type="match status" value="1"/>
</dbReference>
<feature type="domain" description="Shikimate dehydrogenase substrate binding N-terminal" evidence="5">
    <location>
        <begin position="451"/>
        <end position="531"/>
    </location>
</feature>
<dbReference type="Gene3D" id="3.40.50.10860">
    <property type="entry name" value="Leucine Dehydrogenase, chain A, domain 1"/>
    <property type="match status" value="1"/>
</dbReference>
<dbReference type="Pfam" id="PF18317">
    <property type="entry name" value="SDH_C"/>
    <property type="match status" value="1"/>
</dbReference>
<dbReference type="Pfam" id="PF08501">
    <property type="entry name" value="Shikimate_dh_N"/>
    <property type="match status" value="1"/>
</dbReference>
<dbReference type="InterPro" id="IPR041121">
    <property type="entry name" value="SDH_C"/>
</dbReference>
<dbReference type="Proteomes" id="UP000249789">
    <property type="component" value="Unassembled WGS sequence"/>
</dbReference>
<dbReference type="Pfam" id="PF01487">
    <property type="entry name" value="DHquinase_I"/>
    <property type="match status" value="1"/>
</dbReference>
<protein>
    <submittedName>
        <fullName evidence="7">Pentafunctional AROM polypeptide</fullName>
    </submittedName>
</protein>
<evidence type="ECO:0000313" key="7">
    <source>
        <dbReference type="EMBL" id="RAK82581.1"/>
    </source>
</evidence>
<dbReference type="InterPro" id="IPR036291">
    <property type="entry name" value="NAD(P)-bd_dom_sf"/>
</dbReference>
<dbReference type="SUPFAM" id="SSF53223">
    <property type="entry name" value="Aminoacid dehydrogenase-like, N-terminal domain"/>
    <property type="match status" value="1"/>
</dbReference>
<evidence type="ECO:0000313" key="8">
    <source>
        <dbReference type="Proteomes" id="UP000249789"/>
    </source>
</evidence>
<dbReference type="AlphaFoldDB" id="A0A8G1S4X5"/>
<accession>A0A8G1S4X5</accession>
<dbReference type="InterPro" id="IPR022893">
    <property type="entry name" value="Shikimate_DH_fam"/>
</dbReference>
<evidence type="ECO:0000259" key="5">
    <source>
        <dbReference type="Pfam" id="PF08501"/>
    </source>
</evidence>
<evidence type="ECO:0000259" key="4">
    <source>
        <dbReference type="Pfam" id="PF01488"/>
    </source>
</evidence>
<dbReference type="GO" id="GO:0009423">
    <property type="term" value="P:chorismate biosynthetic process"/>
    <property type="evidence" value="ECO:0007669"/>
    <property type="project" value="TreeGrafter"/>
</dbReference>
<gene>
    <name evidence="7" type="ORF">BO72DRAFT_2179</name>
</gene>
<dbReference type="InterPro" id="IPR031322">
    <property type="entry name" value="Shikimate/glucono_kinase"/>
</dbReference>
<dbReference type="InterPro" id="IPR046346">
    <property type="entry name" value="Aminoacid_DH-like_N_sf"/>
</dbReference>
<dbReference type="Pfam" id="PF01488">
    <property type="entry name" value="Shikimate_DH"/>
    <property type="match status" value="1"/>
</dbReference>
<dbReference type="SUPFAM" id="SSF51735">
    <property type="entry name" value="NAD(P)-binding Rossmann-fold domains"/>
    <property type="match status" value="1"/>
</dbReference>
<feature type="domain" description="Quinate/shikimate 5-dehydrogenase/glutamyl-tRNA reductase" evidence="4">
    <location>
        <begin position="575"/>
        <end position="620"/>
    </location>
</feature>
<dbReference type="GO" id="GO:0003855">
    <property type="term" value="F:3-dehydroquinate dehydratase activity"/>
    <property type="evidence" value="ECO:0007669"/>
    <property type="project" value="InterPro"/>
</dbReference>